<organism evidence="2 3">
    <name type="scientific">Limosilactobacillus reuteri</name>
    <name type="common">Lactobacillus reuteri</name>
    <dbReference type="NCBI Taxonomy" id="1598"/>
    <lineage>
        <taxon>Bacteria</taxon>
        <taxon>Bacillati</taxon>
        <taxon>Bacillota</taxon>
        <taxon>Bacilli</taxon>
        <taxon>Lactobacillales</taxon>
        <taxon>Lactobacillaceae</taxon>
        <taxon>Limosilactobacillus</taxon>
    </lineage>
</organism>
<evidence type="ECO:0000256" key="1">
    <source>
        <dbReference type="SAM" id="MobiDB-lite"/>
    </source>
</evidence>
<feature type="compositionally biased region" description="Basic and acidic residues" evidence="1">
    <location>
        <begin position="155"/>
        <end position="166"/>
    </location>
</feature>
<name>A0A1Y3UNR1_LIMRT</name>
<comment type="caution">
    <text evidence="2">The sequence shown here is derived from an EMBL/GenBank/DDBJ whole genome shotgun (WGS) entry which is preliminary data.</text>
</comment>
<sequence>MKKIKEFMIDHKIMTVLCFLILICAIAGGKDFIDQYREQQQFYTEHPLVNKVYKYHFREKPYRGPWTEGTFYYIFGNQEHRNEVVTVYQHNGGIKRVKEILNNKDKYNKEFSDRAEKYIVKDGNKLIIGTGDLDDGYSHQIKKGENWIGSYDSNNKNEELPGEIHKTTPVNID</sequence>
<dbReference type="Proteomes" id="UP000195868">
    <property type="component" value="Unassembled WGS sequence"/>
</dbReference>
<proteinExistence type="predicted"/>
<feature type="region of interest" description="Disordered" evidence="1">
    <location>
        <begin position="153"/>
        <end position="173"/>
    </location>
</feature>
<accession>A0A1Y3UNR1</accession>
<dbReference type="EMBL" id="NFHN01000001">
    <property type="protein sequence ID" value="OUN50442.1"/>
    <property type="molecule type" value="Genomic_DNA"/>
</dbReference>
<dbReference type="RefSeq" id="WP_087214393.1">
    <property type="nucleotide sequence ID" value="NZ_NFHN01000001.1"/>
</dbReference>
<evidence type="ECO:0000313" key="3">
    <source>
        <dbReference type="Proteomes" id="UP000195868"/>
    </source>
</evidence>
<protein>
    <submittedName>
        <fullName evidence="2">Uncharacterized protein</fullName>
    </submittedName>
</protein>
<gene>
    <name evidence="2" type="ORF">B5G22_00530</name>
</gene>
<reference evidence="3" key="1">
    <citation type="submission" date="2017-04" db="EMBL/GenBank/DDBJ databases">
        <title>Function of individual gut microbiota members based on whole genome sequencing of pure cultures obtained from chicken caecum.</title>
        <authorList>
            <person name="Medvecky M."/>
            <person name="Cejkova D."/>
            <person name="Polansky O."/>
            <person name="Karasova D."/>
            <person name="Kubasova T."/>
            <person name="Cizek A."/>
            <person name="Rychlik I."/>
        </authorList>
    </citation>
    <scope>NUCLEOTIDE SEQUENCE [LARGE SCALE GENOMIC DNA]</scope>
    <source>
        <strain evidence="3">An71</strain>
    </source>
</reference>
<evidence type="ECO:0000313" key="2">
    <source>
        <dbReference type="EMBL" id="OUN50442.1"/>
    </source>
</evidence>
<dbReference type="AlphaFoldDB" id="A0A1Y3UNR1"/>